<comment type="caution">
    <text evidence="1">The sequence shown here is derived from an EMBL/GenBank/DDBJ whole genome shotgun (WGS) entry which is preliminary data.</text>
</comment>
<accession>A0A6G4R0A2</accession>
<proteinExistence type="predicted"/>
<sequence>MADGAMGIVPTEEQVAAAALDVATLLGFADLLPAYAVAQGGEKLDVLGLIVRVIAADVLGVEPGGDRIAPETALFLGQD</sequence>
<dbReference type="AlphaFoldDB" id="A0A6G4R0A2"/>
<gene>
    <name evidence="1" type="ORF">G5B46_16440</name>
</gene>
<dbReference type="RefSeq" id="WP_165260444.1">
    <property type="nucleotide sequence ID" value="NZ_JAAKGT010000008.1"/>
</dbReference>
<evidence type="ECO:0000313" key="1">
    <source>
        <dbReference type="EMBL" id="NGM51201.1"/>
    </source>
</evidence>
<dbReference type="EMBL" id="JAAKGT010000008">
    <property type="protein sequence ID" value="NGM51201.1"/>
    <property type="molecule type" value="Genomic_DNA"/>
</dbReference>
<organism evidence="1">
    <name type="scientific">Caulobacter sp. 602-2</name>
    <dbReference type="NCBI Taxonomy" id="2710887"/>
    <lineage>
        <taxon>Bacteria</taxon>
        <taxon>Pseudomonadati</taxon>
        <taxon>Pseudomonadota</taxon>
        <taxon>Alphaproteobacteria</taxon>
        <taxon>Caulobacterales</taxon>
        <taxon>Caulobacteraceae</taxon>
        <taxon>Caulobacter</taxon>
    </lineage>
</organism>
<reference evidence="1" key="1">
    <citation type="submission" date="2020-02" db="EMBL/GenBank/DDBJ databases">
        <authorList>
            <person name="Gao J."/>
            <person name="Sun J."/>
        </authorList>
    </citation>
    <scope>NUCLEOTIDE SEQUENCE</scope>
    <source>
        <strain evidence="1">602-2</strain>
    </source>
</reference>
<protein>
    <submittedName>
        <fullName evidence="1">Uncharacterized protein</fullName>
    </submittedName>
</protein>
<name>A0A6G4R0A2_9CAUL</name>